<dbReference type="AlphaFoldDB" id="B8DPA3"/>
<dbReference type="HOGENOM" id="CLU_533931_0_0_7"/>
<dbReference type="eggNOG" id="COG1401">
    <property type="taxonomic scope" value="Bacteria"/>
</dbReference>
<dbReference type="KEGG" id="dvm:DvMF_0231"/>
<dbReference type="PANTHER" id="PTHR37291">
    <property type="entry name" value="5-METHYLCYTOSINE-SPECIFIC RESTRICTION ENZYME B"/>
    <property type="match status" value="1"/>
</dbReference>
<dbReference type="OrthoDB" id="9781481at2"/>
<dbReference type="STRING" id="883.DvMF_0231"/>
<dbReference type="InterPro" id="IPR027417">
    <property type="entry name" value="P-loop_NTPase"/>
</dbReference>
<dbReference type="Gene3D" id="3.40.50.300">
    <property type="entry name" value="P-loop containing nucleotide triphosphate hydrolases"/>
    <property type="match status" value="1"/>
</dbReference>
<accession>B8DPA3</accession>
<feature type="domain" description="ATPase dynein-related AAA" evidence="1">
    <location>
        <begin position="273"/>
        <end position="411"/>
    </location>
</feature>
<dbReference type="InterPro" id="IPR052934">
    <property type="entry name" value="Methyl-DNA_Rec/Restrict_Enz"/>
</dbReference>
<dbReference type="GO" id="GO:0016887">
    <property type="term" value="F:ATP hydrolysis activity"/>
    <property type="evidence" value="ECO:0007669"/>
    <property type="project" value="InterPro"/>
</dbReference>
<dbReference type="EMBL" id="CP001197">
    <property type="protein sequence ID" value="ACL07190.1"/>
    <property type="molecule type" value="Genomic_DNA"/>
</dbReference>
<dbReference type="InterPro" id="IPR011704">
    <property type="entry name" value="ATPase_dyneun-rel_AAA"/>
</dbReference>
<dbReference type="SUPFAM" id="SSF52540">
    <property type="entry name" value="P-loop containing nucleoside triphosphate hydrolases"/>
    <property type="match status" value="1"/>
</dbReference>
<proteinExistence type="predicted"/>
<sequence>MYITKKTLENATNALFGTAGHLLKIWLTLKHMGLKPNAIPVKIDTSNSTPSLDRLFSFGDPDRKFYIPFAHTRRYLTMMHDASRSIIQTTIQRWASSGSVVTCDPTSYIDIKSNLDGKLLVSTARQYPYGLGINESGFAIANGHRTHVPLNAFAIWYGRESLIPENEDPSTHLTSILLKELNIDSAERDLIFVNEEINVSTQPHRLSKQDIYAVCLPFIEGKKTTSAHILREELPHYTRKVRSMISGLDMPHWLRKAPQENLNDLIDTGAKAILLFGPPRTGKTRSIDTAIKRDAAQRCSIQIHDGWGYDNLVEGFSPNETGEWAWRSGPLKEAIESGKKYIVLEEINRTAISQALGEIFSLIENSYRGQKNAITLRSGELFWIPEDVIFLMTMNTIDKSTEDLDDALWGRLAAVEFPPRAEDLSEILAEKNTSQDLKEQLLNIYTEILKLYPLGHGYFSAIKENPTAGAFITHYRSRIRPVLQNHLSNLRMQDLAQLDTFIDTILNPND</sequence>
<gene>
    <name evidence="2" type="ordered locus">DvMF_0231</name>
</gene>
<dbReference type="PANTHER" id="PTHR37291:SF1">
    <property type="entry name" value="TYPE IV METHYL-DIRECTED RESTRICTION ENZYME ECOKMCRB SUBUNIT"/>
    <property type="match status" value="1"/>
</dbReference>
<protein>
    <submittedName>
        <fullName evidence="2">ATPase associated with various cellular activities AAA_5</fullName>
    </submittedName>
</protein>
<dbReference type="REBASE" id="19613">
    <property type="entry name" value="DvuMFMcrBP"/>
</dbReference>
<dbReference type="Pfam" id="PF07728">
    <property type="entry name" value="AAA_5"/>
    <property type="match status" value="1"/>
</dbReference>
<dbReference type="GO" id="GO:0005524">
    <property type="term" value="F:ATP binding"/>
    <property type="evidence" value="ECO:0007669"/>
    <property type="project" value="InterPro"/>
</dbReference>
<evidence type="ECO:0000313" key="2">
    <source>
        <dbReference type="EMBL" id="ACL07190.1"/>
    </source>
</evidence>
<reference evidence="2" key="1">
    <citation type="submission" date="2008-10" db="EMBL/GenBank/DDBJ databases">
        <title>Complete sequence of Desulfovibrio vulgaris str. 'Miyazaki F'.</title>
        <authorList>
            <person name="Lucas S."/>
            <person name="Copeland A."/>
            <person name="Lapidus A."/>
            <person name="Glavina del Rio T."/>
            <person name="Dalin E."/>
            <person name="Tice H."/>
            <person name="Bruce D."/>
            <person name="Goodwin L."/>
            <person name="Pitluck S."/>
            <person name="Sims D."/>
            <person name="Brettin T."/>
            <person name="Detter J.C."/>
            <person name="Han C."/>
            <person name="Larimer F."/>
            <person name="Land M."/>
            <person name="Hauser L."/>
            <person name="Kyrpides N."/>
            <person name="Mikhailova N."/>
            <person name="Hazen T.C."/>
            <person name="Richardson P."/>
        </authorList>
    </citation>
    <scope>NUCLEOTIDE SEQUENCE</scope>
    <source>
        <strain evidence="2">Miyazaki F</strain>
    </source>
</reference>
<name>B8DPA3_NITV9</name>
<evidence type="ECO:0000259" key="1">
    <source>
        <dbReference type="Pfam" id="PF07728"/>
    </source>
</evidence>
<organism evidence="2">
    <name type="scientific">Nitratidesulfovibrio vulgaris (strain DSM 19637 / Miyazaki F)</name>
    <name type="common">Desulfovibrio vulgaris</name>
    <dbReference type="NCBI Taxonomy" id="883"/>
    <lineage>
        <taxon>Bacteria</taxon>
        <taxon>Pseudomonadati</taxon>
        <taxon>Thermodesulfobacteriota</taxon>
        <taxon>Desulfovibrionia</taxon>
        <taxon>Desulfovibrionales</taxon>
        <taxon>Desulfovibrionaceae</taxon>
        <taxon>Nitratidesulfovibrio</taxon>
    </lineage>
</organism>